<gene>
    <name evidence="1" type="ORF">RPERSI_LOCUS5679</name>
</gene>
<proteinExistence type="predicted"/>
<keyword evidence="2" id="KW-1185">Reference proteome</keyword>
<comment type="caution">
    <text evidence="1">The sequence shown here is derived from an EMBL/GenBank/DDBJ whole genome shotgun (WGS) entry which is preliminary data.</text>
</comment>
<organism evidence="1 2">
    <name type="scientific">Racocetra persica</name>
    <dbReference type="NCBI Taxonomy" id="160502"/>
    <lineage>
        <taxon>Eukaryota</taxon>
        <taxon>Fungi</taxon>
        <taxon>Fungi incertae sedis</taxon>
        <taxon>Mucoromycota</taxon>
        <taxon>Glomeromycotina</taxon>
        <taxon>Glomeromycetes</taxon>
        <taxon>Diversisporales</taxon>
        <taxon>Gigasporaceae</taxon>
        <taxon>Racocetra</taxon>
    </lineage>
</organism>
<feature type="non-terminal residue" evidence="1">
    <location>
        <position position="1"/>
    </location>
</feature>
<accession>A0ACA9MIE6</accession>
<protein>
    <submittedName>
        <fullName evidence="1">17391_t:CDS:1</fullName>
    </submittedName>
</protein>
<evidence type="ECO:0000313" key="1">
    <source>
        <dbReference type="EMBL" id="CAG8594624.1"/>
    </source>
</evidence>
<name>A0ACA9MIE6_9GLOM</name>
<evidence type="ECO:0000313" key="2">
    <source>
        <dbReference type="Proteomes" id="UP000789920"/>
    </source>
</evidence>
<reference evidence="1" key="1">
    <citation type="submission" date="2021-06" db="EMBL/GenBank/DDBJ databases">
        <authorList>
            <person name="Kallberg Y."/>
            <person name="Tangrot J."/>
            <person name="Rosling A."/>
        </authorList>
    </citation>
    <scope>NUCLEOTIDE SEQUENCE</scope>
    <source>
        <strain evidence="1">MA461A</strain>
    </source>
</reference>
<sequence length="238" mass="28333">RTELDNCLDCNYPRLPGHDCLHNSGNSNTLKRFTKNQETKETISPEINLEEKFRKQEEPEKQPPLSPRIKEEWQLTLINLDNVKKYYDEILLCKTCYHTQFEELEIDDPKAAEYYKKEGINKLTEYNFCCKPIRKRQGYQLWNTGQYMCCLKEMIAFMVYAEITDRSTYQMITLSYDELDDQFNDSDEPITDQDIIIEPEEINTEEQDQIIADIATQNLDYDYKPKELDTKNWKEKTA</sequence>
<dbReference type="Proteomes" id="UP000789920">
    <property type="component" value="Unassembled WGS sequence"/>
</dbReference>
<dbReference type="EMBL" id="CAJVQC010008601">
    <property type="protein sequence ID" value="CAG8594624.1"/>
    <property type="molecule type" value="Genomic_DNA"/>
</dbReference>